<keyword evidence="5" id="KW-1185">Reference proteome</keyword>
<dbReference type="PROSITE" id="PS51186">
    <property type="entry name" value="GNAT"/>
    <property type="match status" value="1"/>
</dbReference>
<proteinExistence type="predicted"/>
<evidence type="ECO:0000256" key="2">
    <source>
        <dbReference type="ARBA" id="ARBA00023315"/>
    </source>
</evidence>
<evidence type="ECO:0000256" key="1">
    <source>
        <dbReference type="ARBA" id="ARBA00022679"/>
    </source>
</evidence>
<dbReference type="SUPFAM" id="SSF55729">
    <property type="entry name" value="Acyl-CoA N-acyltransferases (Nat)"/>
    <property type="match status" value="1"/>
</dbReference>
<sequence length="140" mass="16191">MGIIYNDMKKDLPSEQLHRLFVSVGWSDGSDTPEMIKKYNVPFINSTLVISAWENECLVGAVRVLSDKMFRSIIYDLLVLPDFQNKGIGKELIKRCIDHFPNSEWLVQTTEEISGYYEKNGFKINNDVFLYIPCKLFSNN</sequence>
<keyword evidence="2" id="KW-0012">Acyltransferase</keyword>
<dbReference type="Gene3D" id="3.40.630.30">
    <property type="match status" value="1"/>
</dbReference>
<dbReference type="CDD" id="cd04301">
    <property type="entry name" value="NAT_SF"/>
    <property type="match status" value="1"/>
</dbReference>
<comment type="caution">
    <text evidence="4">The sequence shown here is derived from an EMBL/GenBank/DDBJ whole genome shotgun (WGS) entry which is preliminary data.</text>
</comment>
<dbReference type="InterPro" id="IPR000182">
    <property type="entry name" value="GNAT_dom"/>
</dbReference>
<protein>
    <submittedName>
        <fullName evidence="4">NH2-acetyltransferase</fullName>
    </submittedName>
</protein>
<organism evidence="4 5">
    <name type="scientific">Paenibacillus apis</name>
    <dbReference type="NCBI Taxonomy" id="1792174"/>
    <lineage>
        <taxon>Bacteria</taxon>
        <taxon>Bacillati</taxon>
        <taxon>Bacillota</taxon>
        <taxon>Bacilli</taxon>
        <taxon>Bacillales</taxon>
        <taxon>Paenibacillaceae</taxon>
        <taxon>Paenibacillus</taxon>
    </lineage>
</organism>
<dbReference type="AlphaFoldDB" id="A0A919XYW4"/>
<accession>A0A919XYW4</accession>
<dbReference type="Pfam" id="PF13673">
    <property type="entry name" value="Acetyltransf_10"/>
    <property type="match status" value="1"/>
</dbReference>
<dbReference type="PANTHER" id="PTHR43626">
    <property type="entry name" value="ACYL-COA N-ACYLTRANSFERASE"/>
    <property type="match status" value="1"/>
</dbReference>
<evidence type="ECO:0000313" key="5">
    <source>
        <dbReference type="Proteomes" id="UP000678895"/>
    </source>
</evidence>
<dbReference type="EMBL" id="BORS01000004">
    <property type="protein sequence ID" value="GIO41552.1"/>
    <property type="molecule type" value="Genomic_DNA"/>
</dbReference>
<dbReference type="Proteomes" id="UP000678895">
    <property type="component" value="Unassembled WGS sequence"/>
</dbReference>
<dbReference type="GO" id="GO:0008080">
    <property type="term" value="F:N-acetyltransferase activity"/>
    <property type="evidence" value="ECO:0007669"/>
    <property type="project" value="InterPro"/>
</dbReference>
<evidence type="ECO:0000259" key="3">
    <source>
        <dbReference type="PROSITE" id="PS51186"/>
    </source>
</evidence>
<gene>
    <name evidence="4" type="ORF">J41TS4_13100</name>
</gene>
<feature type="domain" description="N-acetyltransferase" evidence="3">
    <location>
        <begin position="3"/>
        <end position="140"/>
    </location>
</feature>
<dbReference type="GO" id="GO:0005737">
    <property type="term" value="C:cytoplasm"/>
    <property type="evidence" value="ECO:0007669"/>
    <property type="project" value="TreeGrafter"/>
</dbReference>
<keyword evidence="1" id="KW-0808">Transferase</keyword>
<dbReference type="InterPro" id="IPR045039">
    <property type="entry name" value="NSI-like"/>
</dbReference>
<dbReference type="PANTHER" id="PTHR43626:SF4">
    <property type="entry name" value="GCN5-RELATED N-ACETYLTRANSFERASE 2, CHLOROPLASTIC"/>
    <property type="match status" value="1"/>
</dbReference>
<name>A0A919XYW4_9BACL</name>
<reference evidence="4" key="1">
    <citation type="submission" date="2021-03" db="EMBL/GenBank/DDBJ databases">
        <title>Antimicrobial resistance genes in bacteria isolated from Japanese honey, and their potential for conferring macrolide and lincosamide resistance in the American foulbrood pathogen Paenibacillus larvae.</title>
        <authorList>
            <person name="Okamoto M."/>
            <person name="Kumagai M."/>
            <person name="Kanamori H."/>
            <person name="Takamatsu D."/>
        </authorList>
    </citation>
    <scope>NUCLEOTIDE SEQUENCE</scope>
    <source>
        <strain evidence="4">J41TS4</strain>
    </source>
</reference>
<dbReference type="InterPro" id="IPR016181">
    <property type="entry name" value="Acyl_CoA_acyltransferase"/>
</dbReference>
<evidence type="ECO:0000313" key="4">
    <source>
        <dbReference type="EMBL" id="GIO41552.1"/>
    </source>
</evidence>